<dbReference type="OrthoDB" id="6773632at2759"/>
<dbReference type="AlphaFoldDB" id="A0A9P0CWB9"/>
<accession>A0A9P0CWB9</accession>
<evidence type="ECO:0000313" key="1">
    <source>
        <dbReference type="EMBL" id="CAH1109469.1"/>
    </source>
</evidence>
<dbReference type="EMBL" id="OV651816">
    <property type="protein sequence ID" value="CAH1109469.1"/>
    <property type="molecule type" value="Genomic_DNA"/>
</dbReference>
<organism evidence="1 2">
    <name type="scientific">Psylliodes chrysocephalus</name>
    <dbReference type="NCBI Taxonomy" id="3402493"/>
    <lineage>
        <taxon>Eukaryota</taxon>
        <taxon>Metazoa</taxon>
        <taxon>Ecdysozoa</taxon>
        <taxon>Arthropoda</taxon>
        <taxon>Hexapoda</taxon>
        <taxon>Insecta</taxon>
        <taxon>Pterygota</taxon>
        <taxon>Neoptera</taxon>
        <taxon>Endopterygota</taxon>
        <taxon>Coleoptera</taxon>
        <taxon>Polyphaga</taxon>
        <taxon>Cucujiformia</taxon>
        <taxon>Chrysomeloidea</taxon>
        <taxon>Chrysomelidae</taxon>
        <taxon>Galerucinae</taxon>
        <taxon>Alticini</taxon>
        <taxon>Psylliodes</taxon>
    </lineage>
</organism>
<dbReference type="Proteomes" id="UP001153636">
    <property type="component" value="Chromosome 4"/>
</dbReference>
<name>A0A9P0CWB9_9CUCU</name>
<reference evidence="1" key="1">
    <citation type="submission" date="2022-01" db="EMBL/GenBank/DDBJ databases">
        <authorList>
            <person name="King R."/>
        </authorList>
    </citation>
    <scope>NUCLEOTIDE SEQUENCE</scope>
</reference>
<dbReference type="PANTHER" id="PTHR10773:SF19">
    <property type="match status" value="1"/>
</dbReference>
<evidence type="ECO:0000313" key="2">
    <source>
        <dbReference type="Proteomes" id="UP001153636"/>
    </source>
</evidence>
<gene>
    <name evidence="1" type="ORF">PSYICH_LOCUS10351</name>
</gene>
<dbReference type="PANTHER" id="PTHR10773">
    <property type="entry name" value="DNA-DIRECTED RNA POLYMERASES I, II, AND III SUBUNIT RPABC2"/>
    <property type="match status" value="1"/>
</dbReference>
<proteinExistence type="predicted"/>
<keyword evidence="2" id="KW-1185">Reference proteome</keyword>
<sequence>MSQKLLVKRKRRTDSEKRQFITHKYFINEGEGKRSVCLQFLCNTLDVSQIYYTVSNASFGSAKEDLRGKSIPPNKTKECTKLAVINFIKSLPAVPSHYCRKNSSRLYLPQDFKNLTKLYQIYKKKNVLQGIDVVGERIFRNIFQENFNIGFHVPKKDKCLQCIRFERLDMDIADEAIKQAKLDHVEEKNHSYNRFKMHQNIQKTDPATLCKKDVHKITIKNSMNEKASSFKIEVQMRLKATPTSCYKSLLPISKQKYDDLNKLCINNVIPPIFHHEFMNIPTATVKDTLPDSDIEDEFE</sequence>
<protein>
    <submittedName>
        <fullName evidence="1">Uncharacterized protein</fullName>
    </submittedName>
</protein>